<evidence type="ECO:0008006" key="11">
    <source>
        <dbReference type="Google" id="ProtNLM"/>
    </source>
</evidence>
<feature type="domain" description="Acyl-CoA dehydrogenase/oxidase C-terminal" evidence="5">
    <location>
        <begin position="256"/>
        <end position="414"/>
    </location>
</feature>
<proteinExistence type="inferred from homology"/>
<dbReference type="SUPFAM" id="SSF56645">
    <property type="entry name" value="Acyl-CoA dehydrogenase NM domain-like"/>
    <property type="match status" value="1"/>
</dbReference>
<feature type="domain" description="Adaptive response protein AidB N-terminal" evidence="7">
    <location>
        <begin position="8"/>
        <end position="112"/>
    </location>
</feature>
<dbReference type="Pfam" id="PF02770">
    <property type="entry name" value="Acyl-CoA_dh_M"/>
    <property type="match status" value="1"/>
</dbReference>
<dbReference type="PhylomeDB" id="B3S5B0"/>
<dbReference type="InterPro" id="IPR041504">
    <property type="entry name" value="AidB_N"/>
</dbReference>
<dbReference type="InterPro" id="IPR009075">
    <property type="entry name" value="AcylCo_DH/oxidase_C"/>
</dbReference>
<dbReference type="Proteomes" id="UP000009022">
    <property type="component" value="Unassembled WGS sequence"/>
</dbReference>
<protein>
    <recommendedName>
        <fullName evidence="11">Acyl-CoA dehydrogenase/oxidase C-terminal domain-containing protein</fullName>
    </recommendedName>
</protein>
<dbReference type="STRING" id="10228.B3S5B0"/>
<dbReference type="InterPro" id="IPR009100">
    <property type="entry name" value="AcylCoA_DH/oxidase_NM_dom_sf"/>
</dbReference>
<keyword evidence="10" id="KW-1185">Reference proteome</keyword>
<dbReference type="Gene3D" id="6.10.250.600">
    <property type="match status" value="1"/>
</dbReference>
<evidence type="ECO:0000256" key="4">
    <source>
        <dbReference type="RuleBase" id="RU362125"/>
    </source>
</evidence>
<dbReference type="CTD" id="6756474"/>
<dbReference type="InterPro" id="IPR052904">
    <property type="entry name" value="Acyl-CoA_dehydrogenase-like"/>
</dbReference>
<dbReference type="Pfam" id="PF18158">
    <property type="entry name" value="AidB_N"/>
    <property type="match status" value="1"/>
</dbReference>
<dbReference type="RefSeq" id="XP_002115261.1">
    <property type="nucleotide sequence ID" value="XM_002115225.1"/>
</dbReference>
<keyword evidence="2 4" id="KW-0285">Flavoprotein</keyword>
<dbReference type="EMBL" id="DS985250">
    <property type="protein sequence ID" value="EDV22106.1"/>
    <property type="molecule type" value="Genomic_DNA"/>
</dbReference>
<evidence type="ECO:0000259" key="7">
    <source>
        <dbReference type="Pfam" id="PF18158"/>
    </source>
</evidence>
<feature type="domain" description="Acyl-CoA oxidase/dehydrogenase middle" evidence="6">
    <location>
        <begin position="143"/>
        <end position="245"/>
    </location>
</feature>
<dbReference type="AlphaFoldDB" id="B3S5B0"/>
<evidence type="ECO:0000256" key="3">
    <source>
        <dbReference type="ARBA" id="ARBA00022827"/>
    </source>
</evidence>
<dbReference type="SUPFAM" id="SSF47203">
    <property type="entry name" value="Acyl-CoA dehydrogenase C-terminal domain-like"/>
    <property type="match status" value="1"/>
</dbReference>
<comment type="cofactor">
    <cofactor evidence="4">
        <name>FAD</name>
        <dbReference type="ChEBI" id="CHEBI:57692"/>
    </cofactor>
</comment>
<evidence type="ECO:0000259" key="6">
    <source>
        <dbReference type="Pfam" id="PF02770"/>
    </source>
</evidence>
<evidence type="ECO:0000313" key="10">
    <source>
        <dbReference type="Proteomes" id="UP000009022"/>
    </source>
</evidence>
<evidence type="ECO:0000256" key="1">
    <source>
        <dbReference type="ARBA" id="ARBA00009347"/>
    </source>
</evidence>
<dbReference type="Gene3D" id="2.40.110.20">
    <property type="match status" value="1"/>
</dbReference>
<dbReference type="KEGG" id="tad:TRIADDRAFT_59261"/>
<keyword evidence="3 4" id="KW-0274">FAD</keyword>
<dbReference type="Pfam" id="PF22217">
    <property type="entry name" value="ACDH-11_C"/>
    <property type="match status" value="1"/>
</dbReference>
<feature type="domain" description="Acyl-CoA dehydrogenase 11-like C-terminal" evidence="8">
    <location>
        <begin position="421"/>
        <end position="536"/>
    </location>
</feature>
<dbReference type="HOGENOM" id="CLU_016513_1_0_1"/>
<organism evidence="9 10">
    <name type="scientific">Trichoplax adhaerens</name>
    <name type="common">Trichoplax reptans</name>
    <dbReference type="NCBI Taxonomy" id="10228"/>
    <lineage>
        <taxon>Eukaryota</taxon>
        <taxon>Metazoa</taxon>
        <taxon>Placozoa</taxon>
        <taxon>Uniplacotomia</taxon>
        <taxon>Trichoplacea</taxon>
        <taxon>Trichoplacidae</taxon>
        <taxon>Trichoplax</taxon>
    </lineage>
</organism>
<gene>
    <name evidence="9" type="ORF">TRIADDRAFT_59261</name>
</gene>
<sequence length="545" mass="60583">MVYNGIVKDLTRFGHRTATDILENGRQAELNPPQLVTHDAWGRRINRLETSSGWKSMHAVSAQEGLVAIPYEKKYAEWSRIYQVAKLSLFHCSSGLYTCPLAMTDGAAKVIEGIRKEKKSIYLLNAYSRLTSRDPEQFWTSGQWMTEKRGGSDVGNTETIAIKYSNGRYKLYGDKWFTSAVDSNIAFTLAKIANDKSNTPAGGDNPSLFYLETRNPDGELNNINVNRLKNKLGTRQLPTAELTLDGTIAEKVSEDGRGVSGISPMLTITRLHNSISAVGSMRRILTLAEAYAKQRTAFRKYLCQHPLHARTLTQMEVESRGALLLVMELGRLIGLEECGKSNEQNLNLMRLLVPITKLYTAKQAMQIVSEGLECFGGQGYIEDTGLPTIFRDAQVLPIWEGTTNILSLDVLRSLFKSKGSVLQAFLSSVQERLAIAMAAKSELQDVAKSVGTAAEAIKKFAYQVEQQHEQFLEVAARDFSYSLARVFMGSLLVEHAGHIESGEVDLFIAERFCDADLTPVVTLYQRDCYSANAIDLYNESIAISE</sequence>
<dbReference type="GeneID" id="6756474"/>
<evidence type="ECO:0000313" key="9">
    <source>
        <dbReference type="EMBL" id="EDV22106.1"/>
    </source>
</evidence>
<evidence type="ECO:0000259" key="8">
    <source>
        <dbReference type="Pfam" id="PF22217"/>
    </source>
</evidence>
<evidence type="ECO:0000259" key="5">
    <source>
        <dbReference type="Pfam" id="PF00441"/>
    </source>
</evidence>
<dbReference type="PANTHER" id="PTHR42707:SF2">
    <property type="entry name" value="ACD11 DEHYDROGENASE"/>
    <property type="match status" value="1"/>
</dbReference>
<reference evidence="9 10" key="1">
    <citation type="journal article" date="2008" name="Nature">
        <title>The Trichoplax genome and the nature of placozoans.</title>
        <authorList>
            <person name="Srivastava M."/>
            <person name="Begovic E."/>
            <person name="Chapman J."/>
            <person name="Putnam N.H."/>
            <person name="Hellsten U."/>
            <person name="Kawashima T."/>
            <person name="Kuo A."/>
            <person name="Mitros T."/>
            <person name="Salamov A."/>
            <person name="Carpenter M.L."/>
            <person name="Signorovitch A.Y."/>
            <person name="Moreno M.A."/>
            <person name="Kamm K."/>
            <person name="Grimwood J."/>
            <person name="Schmutz J."/>
            <person name="Shapiro H."/>
            <person name="Grigoriev I.V."/>
            <person name="Buss L.W."/>
            <person name="Schierwater B."/>
            <person name="Dellaporta S.L."/>
            <person name="Rokhsar D.S."/>
        </authorList>
    </citation>
    <scope>NUCLEOTIDE SEQUENCE [LARGE SCALE GENOMIC DNA]</scope>
    <source>
        <strain evidence="9 10">Grell-BS-1999</strain>
    </source>
</reference>
<dbReference type="Gene3D" id="1.20.140.10">
    <property type="entry name" value="Butyryl-CoA Dehydrogenase, subunit A, domain 3"/>
    <property type="match status" value="1"/>
</dbReference>
<keyword evidence="4" id="KW-0560">Oxidoreductase</keyword>
<dbReference type="InterPro" id="IPR036250">
    <property type="entry name" value="AcylCo_DH-like_C"/>
</dbReference>
<comment type="similarity">
    <text evidence="1 4">Belongs to the acyl-CoA dehydrogenase family.</text>
</comment>
<dbReference type="GO" id="GO:0003995">
    <property type="term" value="F:acyl-CoA dehydrogenase activity"/>
    <property type="evidence" value="ECO:0000318"/>
    <property type="project" value="GO_Central"/>
</dbReference>
<dbReference type="Pfam" id="PF00441">
    <property type="entry name" value="Acyl-CoA_dh_1"/>
    <property type="match status" value="1"/>
</dbReference>
<dbReference type="InterPro" id="IPR006091">
    <property type="entry name" value="Acyl-CoA_Oxase/DH_mid-dom"/>
</dbReference>
<dbReference type="PANTHER" id="PTHR42707">
    <property type="entry name" value="ACYL-COA DEHYDROGENASE"/>
    <property type="match status" value="1"/>
</dbReference>
<dbReference type="InParanoid" id="B3S5B0"/>
<dbReference type="OrthoDB" id="10251155at2759"/>
<accession>B3S5B0</accession>
<dbReference type="OMA" id="IEMVAMT"/>
<dbReference type="eggNOG" id="KOG0137">
    <property type="taxonomic scope" value="Eukaryota"/>
</dbReference>
<evidence type="ECO:0000256" key="2">
    <source>
        <dbReference type="ARBA" id="ARBA00022630"/>
    </source>
</evidence>
<dbReference type="InterPro" id="IPR053998">
    <property type="entry name" value="ACDH-11_C"/>
</dbReference>
<name>B3S5B0_TRIAD</name>